<evidence type="ECO:0000313" key="9">
    <source>
        <dbReference type="Proteomes" id="UP000275408"/>
    </source>
</evidence>
<comment type="caution">
    <text evidence="8">The sequence shown here is derived from an EMBL/GenBank/DDBJ whole genome shotgun (WGS) entry which is preliminary data.</text>
</comment>
<sequence>MSCINFLKLLLRSRKDDLTGDDTLFNRCLTVLDVILLGMGSMLGPGLYVATGQIARDTAGPAIVISLVIAAFPAILSSLCYAEFAARVSKTGSSYVYTYLALGEIWAFIIGWNLILENVLASALLANEFSKFLNSISGKKISKFMTENVAQWSVAGFQPYPDFIAFLVVIVFTVVAATGPRKPALFMRFATMINLLVVLFIVLSGFYFMDTTNWETLDKFAPFGFDGIMAGASISYFAFLGFDIINSASEETDNPLRVVPFANSVSTYIGVFIYLITAAVLTLIIPYNKLSFNSPLTEAFGYTGSEVGKYFVAIGGFFGMTTALLTFNYAGTRLIYAMANDGLLFQSLAKVSDRTRVPIRAGLIFGFSAAVIALFLNLNDLVEMMSIGTLMAYTAVSLAVLLERYRPMSWSEFPTNGEDYDTNEDEPSSCCGKLREGMKKQISAAREIKTKLSAKFGDKPTKDTHRVAGIAAACLVFAGYGFSLTVSPASGLPHVAEKNPIIIFASCLMATVVIFALAVLFLLPTEEFRIAHAVQCTPFVPLTSILTNIYLLTNLSRWTWARVATWMFIGMAIYFMYGIHNSKVDFTKYDVSRDFLDRLIPSARDKHVRTWTPSSEEGPMSPSSDSENDEGFQSNLMTSEDESPKHAVLHKEKNKATNTATGPAERYR</sequence>
<feature type="transmembrane region" description="Helical" evidence="6">
    <location>
        <begin position="228"/>
        <end position="245"/>
    </location>
</feature>
<dbReference type="Pfam" id="PF13906">
    <property type="entry name" value="AA_permease_C"/>
    <property type="match status" value="1"/>
</dbReference>
<dbReference type="OMA" id="FAMGEIW"/>
<accession>A0A3M6TNT6</accession>
<feature type="transmembrane region" description="Helical" evidence="6">
    <location>
        <begin position="530"/>
        <end position="552"/>
    </location>
</feature>
<dbReference type="STRING" id="46731.A0A3M6TNT6"/>
<feature type="region of interest" description="Disordered" evidence="5">
    <location>
        <begin position="608"/>
        <end position="668"/>
    </location>
</feature>
<dbReference type="Pfam" id="PF13520">
    <property type="entry name" value="AA_permease_2"/>
    <property type="match status" value="1"/>
</dbReference>
<evidence type="ECO:0000313" key="8">
    <source>
        <dbReference type="EMBL" id="RMX43083.1"/>
    </source>
</evidence>
<feature type="transmembrane region" description="Helical" evidence="6">
    <location>
        <begin position="501"/>
        <end position="523"/>
    </location>
</feature>
<feature type="compositionally biased region" description="Low complexity" evidence="5">
    <location>
        <begin position="613"/>
        <end position="625"/>
    </location>
</feature>
<evidence type="ECO:0000256" key="6">
    <source>
        <dbReference type="SAM" id="Phobius"/>
    </source>
</evidence>
<feature type="transmembrane region" description="Helical" evidence="6">
    <location>
        <begin position="558"/>
        <end position="579"/>
    </location>
</feature>
<dbReference type="EMBL" id="RCHS01003243">
    <property type="protein sequence ID" value="RMX43083.1"/>
    <property type="molecule type" value="Genomic_DNA"/>
</dbReference>
<feature type="transmembrane region" description="Helical" evidence="6">
    <location>
        <begin position="307"/>
        <end position="336"/>
    </location>
</feature>
<feature type="transmembrane region" description="Helical" evidence="6">
    <location>
        <begin position="357"/>
        <end position="378"/>
    </location>
</feature>
<feature type="transmembrane region" description="Helical" evidence="6">
    <location>
        <begin position="265"/>
        <end position="287"/>
    </location>
</feature>
<gene>
    <name evidence="8" type="ORF">pdam_00006891</name>
</gene>
<keyword evidence="9" id="KW-1185">Reference proteome</keyword>
<dbReference type="PANTHER" id="PTHR43243">
    <property type="entry name" value="INNER MEMBRANE TRANSPORTER YGJI-RELATED"/>
    <property type="match status" value="1"/>
</dbReference>
<reference evidence="8 9" key="1">
    <citation type="journal article" date="2018" name="Sci. Rep.">
        <title>Comparative analysis of the Pocillopora damicornis genome highlights role of immune system in coral evolution.</title>
        <authorList>
            <person name="Cunning R."/>
            <person name="Bay R.A."/>
            <person name="Gillette P."/>
            <person name="Baker A.C."/>
            <person name="Traylor-Knowles N."/>
        </authorList>
    </citation>
    <scope>NUCLEOTIDE SEQUENCE [LARGE SCALE GENOMIC DNA]</scope>
    <source>
        <strain evidence="8">RSMAS</strain>
        <tissue evidence="8">Whole animal</tissue>
    </source>
</reference>
<feature type="domain" description="Cationic amino acid transporter C-terminal" evidence="7">
    <location>
        <begin position="536"/>
        <end position="582"/>
    </location>
</feature>
<keyword evidence="2 6" id="KW-0812">Transmembrane</keyword>
<dbReference type="GO" id="GO:0015171">
    <property type="term" value="F:amino acid transmembrane transporter activity"/>
    <property type="evidence" value="ECO:0007669"/>
    <property type="project" value="TreeGrafter"/>
</dbReference>
<feature type="transmembrane region" description="Helical" evidence="6">
    <location>
        <begin position="467"/>
        <end position="489"/>
    </location>
</feature>
<evidence type="ECO:0000256" key="2">
    <source>
        <dbReference type="ARBA" id="ARBA00022692"/>
    </source>
</evidence>
<feature type="transmembrane region" description="Helical" evidence="6">
    <location>
        <begin position="384"/>
        <end position="402"/>
    </location>
</feature>
<keyword evidence="3 6" id="KW-1133">Transmembrane helix</keyword>
<feature type="transmembrane region" description="Helical" evidence="6">
    <location>
        <begin position="160"/>
        <end position="178"/>
    </location>
</feature>
<feature type="transmembrane region" description="Helical" evidence="6">
    <location>
        <begin position="96"/>
        <end position="115"/>
    </location>
</feature>
<dbReference type="GO" id="GO:0005886">
    <property type="term" value="C:plasma membrane"/>
    <property type="evidence" value="ECO:0007669"/>
    <property type="project" value="TreeGrafter"/>
</dbReference>
<dbReference type="Proteomes" id="UP000275408">
    <property type="component" value="Unassembled WGS sequence"/>
</dbReference>
<feature type="transmembrane region" description="Helical" evidence="6">
    <location>
        <begin position="24"/>
        <end position="43"/>
    </location>
</feature>
<feature type="transmembrane region" description="Helical" evidence="6">
    <location>
        <begin position="63"/>
        <end position="84"/>
    </location>
</feature>
<protein>
    <recommendedName>
        <fullName evidence="7">Cationic amino acid transporter C-terminal domain-containing protein</fullName>
    </recommendedName>
</protein>
<feature type="transmembrane region" description="Helical" evidence="6">
    <location>
        <begin position="185"/>
        <end position="208"/>
    </location>
</feature>
<name>A0A3M6TNT6_POCDA</name>
<keyword evidence="4 6" id="KW-0472">Membrane</keyword>
<evidence type="ECO:0000256" key="4">
    <source>
        <dbReference type="ARBA" id="ARBA00023136"/>
    </source>
</evidence>
<proteinExistence type="predicted"/>
<dbReference type="PANTHER" id="PTHR43243:SF105">
    <property type="entry name" value="CATIONIC AMINO ACID TRANSPORTER C-TERMINAL DOMAIN-CONTAINING PROTEIN"/>
    <property type="match status" value="1"/>
</dbReference>
<dbReference type="InterPro" id="IPR002293">
    <property type="entry name" value="AA/rel_permease1"/>
</dbReference>
<dbReference type="InterPro" id="IPR029485">
    <property type="entry name" value="CAT_C"/>
</dbReference>
<evidence type="ECO:0000256" key="5">
    <source>
        <dbReference type="SAM" id="MobiDB-lite"/>
    </source>
</evidence>
<evidence type="ECO:0000259" key="7">
    <source>
        <dbReference type="Pfam" id="PF13906"/>
    </source>
</evidence>
<evidence type="ECO:0000256" key="1">
    <source>
        <dbReference type="ARBA" id="ARBA00004141"/>
    </source>
</evidence>
<dbReference type="AlphaFoldDB" id="A0A3M6TNT6"/>
<evidence type="ECO:0000256" key="3">
    <source>
        <dbReference type="ARBA" id="ARBA00022989"/>
    </source>
</evidence>
<feature type="compositionally biased region" description="Basic and acidic residues" evidence="5">
    <location>
        <begin position="642"/>
        <end position="655"/>
    </location>
</feature>
<dbReference type="OrthoDB" id="5982228at2759"/>
<dbReference type="Gene3D" id="1.20.1740.10">
    <property type="entry name" value="Amino acid/polyamine transporter I"/>
    <property type="match status" value="1"/>
</dbReference>
<organism evidence="8 9">
    <name type="scientific">Pocillopora damicornis</name>
    <name type="common">Cauliflower coral</name>
    <name type="synonym">Millepora damicornis</name>
    <dbReference type="NCBI Taxonomy" id="46731"/>
    <lineage>
        <taxon>Eukaryota</taxon>
        <taxon>Metazoa</taxon>
        <taxon>Cnidaria</taxon>
        <taxon>Anthozoa</taxon>
        <taxon>Hexacorallia</taxon>
        <taxon>Scleractinia</taxon>
        <taxon>Astrocoeniina</taxon>
        <taxon>Pocilloporidae</taxon>
        <taxon>Pocillopora</taxon>
    </lineage>
</organism>
<comment type="subcellular location">
    <subcellularLocation>
        <location evidence="1">Membrane</location>
        <topology evidence="1">Multi-pass membrane protein</topology>
    </subcellularLocation>
</comment>